<evidence type="ECO:0000313" key="4">
    <source>
        <dbReference type="EMBL" id="EFC36714.1"/>
    </source>
</evidence>
<accession>D2W2H6</accession>
<evidence type="ECO:0000259" key="3">
    <source>
        <dbReference type="SMART" id="SM00382"/>
    </source>
</evidence>
<reference evidence="4 5" key="1">
    <citation type="journal article" date="2010" name="Cell">
        <title>The genome of Naegleria gruberi illuminates early eukaryotic versatility.</title>
        <authorList>
            <person name="Fritz-Laylin L.K."/>
            <person name="Prochnik S.E."/>
            <person name="Ginger M.L."/>
            <person name="Dacks J.B."/>
            <person name="Carpenter M.L."/>
            <person name="Field M.C."/>
            <person name="Kuo A."/>
            <person name="Paredez A."/>
            <person name="Chapman J."/>
            <person name="Pham J."/>
            <person name="Shu S."/>
            <person name="Neupane R."/>
            <person name="Cipriano M."/>
            <person name="Mancuso J."/>
            <person name="Tu H."/>
            <person name="Salamov A."/>
            <person name="Lindquist E."/>
            <person name="Shapiro H."/>
            <person name="Lucas S."/>
            <person name="Grigoriev I.V."/>
            <person name="Cande W.Z."/>
            <person name="Fulton C."/>
            <person name="Rokhsar D.S."/>
            <person name="Dawson S.C."/>
        </authorList>
    </citation>
    <scope>NUCLEOTIDE SEQUENCE [LARGE SCALE GENOMIC DNA]</scope>
    <source>
        <strain evidence="4 5">NEG-M</strain>
    </source>
</reference>
<keyword evidence="5" id="KW-1185">Reference proteome</keyword>
<sequence length="518" mass="59873">MLLSNVAELANSVGSDSSVGLFGYPIMIVSLIGMLGSFFLWYARMIFGNLLFRWMFYQLNLSDTCIEYAWFSLWFSHHPYTKNGSTHVKPFQKTTKLRVNRTNEPKEEDSIATSNISEMISNLKVNFVPSYGIHILYRNSEPLIVSISINTNQNNNAYNTEEKTREDIVIWKPRHFLTDYLIKFLFPCQDGVNNCNSVIDMLEKAGVAKEFLSFNPTYPQSIENAYSVFRELLCDCFYVHTLMTREKTTIYTPYFSQWVLASFKEKRAQHTVILDEGVWEDLHNDVSKFLKSKQWYKDRGIPYRRGYLLYGEPGCGKTTTISSIAACLNMNICVFTLDSQTNDTSLNSLFSTVPPNSILVFEDIDSIFPKEEDEKKSDSATDEVSHGRSVVKTNTKSTFSTILNCLDGISSQESRIVFMTTNFKEKLPPALIRNGRIDRKIYLGLATKHQFYKMTQNFYPEEYVKEKVDEMWENMKEYSFGMANLQGFFLRNETLDAAVKSSKNFEMYMKEEETQTQL</sequence>
<dbReference type="InterPro" id="IPR003959">
    <property type="entry name" value="ATPase_AAA_core"/>
</dbReference>
<dbReference type="EMBL" id="GG738926">
    <property type="protein sequence ID" value="EFC36714.1"/>
    <property type="molecule type" value="Genomic_DNA"/>
</dbReference>
<dbReference type="eggNOG" id="KOG0743">
    <property type="taxonomic scope" value="Eukaryota"/>
</dbReference>
<feature type="domain" description="AAA+ ATPase" evidence="3">
    <location>
        <begin position="303"/>
        <end position="447"/>
    </location>
</feature>
<dbReference type="KEGG" id="ngr:NAEGRDRAFT_59933"/>
<name>D2W2H6_NAEGR</name>
<dbReference type="InterPro" id="IPR050747">
    <property type="entry name" value="Mitochondrial_chaperone_BCS1"/>
</dbReference>
<dbReference type="OMA" id="CFYVHTL"/>
<dbReference type="Gene3D" id="3.40.50.300">
    <property type="entry name" value="P-loop containing nucleotide triphosphate hydrolases"/>
    <property type="match status" value="1"/>
</dbReference>
<dbReference type="GeneID" id="8860953"/>
<feature type="transmembrane region" description="Helical" evidence="2">
    <location>
        <begin position="22"/>
        <end position="43"/>
    </location>
</feature>
<dbReference type="STRING" id="5762.D2W2H6"/>
<evidence type="ECO:0000256" key="1">
    <source>
        <dbReference type="ARBA" id="ARBA00007448"/>
    </source>
</evidence>
<dbReference type="AlphaFoldDB" id="D2W2H6"/>
<dbReference type="GO" id="GO:0016887">
    <property type="term" value="F:ATP hydrolysis activity"/>
    <property type="evidence" value="ECO:0007669"/>
    <property type="project" value="InterPro"/>
</dbReference>
<dbReference type="SMART" id="SM00382">
    <property type="entry name" value="AAA"/>
    <property type="match status" value="1"/>
</dbReference>
<dbReference type="VEuPathDB" id="AmoebaDB:NAEGRDRAFT_59933"/>
<gene>
    <name evidence="4" type="ORF">NAEGRDRAFT_59933</name>
</gene>
<dbReference type="InterPro" id="IPR027417">
    <property type="entry name" value="P-loop_NTPase"/>
</dbReference>
<organism evidence="5">
    <name type="scientific">Naegleria gruberi</name>
    <name type="common">Amoeba</name>
    <dbReference type="NCBI Taxonomy" id="5762"/>
    <lineage>
        <taxon>Eukaryota</taxon>
        <taxon>Discoba</taxon>
        <taxon>Heterolobosea</taxon>
        <taxon>Tetramitia</taxon>
        <taxon>Eutetramitia</taxon>
        <taxon>Vahlkampfiidae</taxon>
        <taxon>Naegleria</taxon>
    </lineage>
</organism>
<keyword evidence="2" id="KW-1133">Transmembrane helix</keyword>
<dbReference type="InterPro" id="IPR003593">
    <property type="entry name" value="AAA+_ATPase"/>
</dbReference>
<comment type="similarity">
    <text evidence="1">Belongs to the AAA ATPase family. BCS1 subfamily.</text>
</comment>
<proteinExistence type="inferred from homology"/>
<dbReference type="SUPFAM" id="SSF52540">
    <property type="entry name" value="P-loop containing nucleoside triphosphate hydrolases"/>
    <property type="match status" value="1"/>
</dbReference>
<evidence type="ECO:0000313" key="5">
    <source>
        <dbReference type="Proteomes" id="UP000006671"/>
    </source>
</evidence>
<dbReference type="CDD" id="cd19510">
    <property type="entry name" value="RecA-like_BCS1"/>
    <property type="match status" value="1"/>
</dbReference>
<dbReference type="Proteomes" id="UP000006671">
    <property type="component" value="Unassembled WGS sequence"/>
</dbReference>
<dbReference type="GO" id="GO:0005524">
    <property type="term" value="F:ATP binding"/>
    <property type="evidence" value="ECO:0007669"/>
    <property type="project" value="InterPro"/>
</dbReference>
<dbReference type="OrthoDB" id="10251412at2759"/>
<dbReference type="PANTHER" id="PTHR23070">
    <property type="entry name" value="BCS1 AAA-TYPE ATPASE"/>
    <property type="match status" value="1"/>
</dbReference>
<keyword evidence="2" id="KW-0812">Transmembrane</keyword>
<evidence type="ECO:0000256" key="2">
    <source>
        <dbReference type="SAM" id="Phobius"/>
    </source>
</evidence>
<dbReference type="InParanoid" id="D2W2H6"/>
<protein>
    <submittedName>
        <fullName evidence="4">Predicted protein</fullName>
    </submittedName>
</protein>
<dbReference type="RefSeq" id="XP_002669458.1">
    <property type="nucleotide sequence ID" value="XM_002669412.1"/>
</dbReference>
<dbReference type="Pfam" id="PF00004">
    <property type="entry name" value="AAA"/>
    <property type="match status" value="1"/>
</dbReference>
<keyword evidence="2" id="KW-0472">Membrane</keyword>